<evidence type="ECO:0000256" key="5">
    <source>
        <dbReference type="ARBA" id="ARBA00023180"/>
    </source>
</evidence>
<evidence type="ECO:0000313" key="9">
    <source>
        <dbReference type="EMBL" id="KAK3769742.1"/>
    </source>
</evidence>
<reference evidence="9" key="1">
    <citation type="journal article" date="2023" name="G3 (Bethesda)">
        <title>A reference genome for the long-term kleptoplast-retaining sea slug Elysia crispata morphotype clarki.</title>
        <authorList>
            <person name="Eastman K.E."/>
            <person name="Pendleton A.L."/>
            <person name="Shaikh M.A."/>
            <person name="Suttiyut T."/>
            <person name="Ogas R."/>
            <person name="Tomko P."/>
            <person name="Gavelis G."/>
            <person name="Widhalm J.R."/>
            <person name="Wisecaver J.H."/>
        </authorList>
    </citation>
    <scope>NUCLEOTIDE SEQUENCE</scope>
    <source>
        <strain evidence="9">ECLA1</strain>
    </source>
</reference>
<dbReference type="PANTHER" id="PTHR24246">
    <property type="entry name" value="OLFACTORY RECEPTOR AND ADENOSINE RECEPTOR"/>
    <property type="match status" value="1"/>
</dbReference>
<evidence type="ECO:0000256" key="6">
    <source>
        <dbReference type="ARBA" id="ARBA00023224"/>
    </source>
</evidence>
<evidence type="ECO:0000256" key="1">
    <source>
        <dbReference type="ARBA" id="ARBA00004651"/>
    </source>
</evidence>
<feature type="transmembrane region" description="Helical" evidence="8">
    <location>
        <begin position="39"/>
        <end position="61"/>
    </location>
</feature>
<evidence type="ECO:0000256" key="2">
    <source>
        <dbReference type="ARBA" id="ARBA00022475"/>
    </source>
</evidence>
<dbReference type="GO" id="GO:0004930">
    <property type="term" value="F:G protein-coupled receptor activity"/>
    <property type="evidence" value="ECO:0007669"/>
    <property type="project" value="UniProtKB-KW"/>
</dbReference>
<keyword evidence="8" id="KW-1133">Transmembrane helix</keyword>
<keyword evidence="8" id="KW-0472">Membrane</keyword>
<feature type="transmembrane region" description="Helical" evidence="8">
    <location>
        <begin position="124"/>
        <end position="147"/>
    </location>
</feature>
<feature type="transmembrane region" description="Helical" evidence="8">
    <location>
        <begin position="326"/>
        <end position="350"/>
    </location>
</feature>
<gene>
    <name evidence="9" type="ORF">RRG08_062082</name>
</gene>
<protein>
    <recommendedName>
        <fullName evidence="11">G-protein coupled receptors family 1 profile domain-containing protein</fullName>
    </recommendedName>
</protein>
<feature type="compositionally biased region" description="Basic and acidic residues" evidence="7">
    <location>
        <begin position="283"/>
        <end position="297"/>
    </location>
</feature>
<name>A0AAE1DGJ4_9GAST</name>
<dbReference type="PANTHER" id="PTHR24246:SF27">
    <property type="entry name" value="ADENOSINE RECEPTOR, ISOFORM A"/>
    <property type="match status" value="1"/>
</dbReference>
<evidence type="ECO:0000256" key="8">
    <source>
        <dbReference type="SAM" id="Phobius"/>
    </source>
</evidence>
<evidence type="ECO:0000256" key="3">
    <source>
        <dbReference type="ARBA" id="ARBA00023040"/>
    </source>
</evidence>
<accession>A0AAE1DGJ4</accession>
<keyword evidence="6" id="KW-0807">Transducer</keyword>
<proteinExistence type="predicted"/>
<feature type="region of interest" description="Disordered" evidence="7">
    <location>
        <begin position="250"/>
        <end position="311"/>
    </location>
</feature>
<dbReference type="EMBL" id="JAWDGP010003891">
    <property type="protein sequence ID" value="KAK3769742.1"/>
    <property type="molecule type" value="Genomic_DNA"/>
</dbReference>
<evidence type="ECO:0000256" key="4">
    <source>
        <dbReference type="ARBA" id="ARBA00023170"/>
    </source>
</evidence>
<keyword evidence="5" id="KW-0325">Glycoprotein</keyword>
<keyword evidence="3" id="KW-0297">G-protein coupled receptor</keyword>
<keyword evidence="4" id="KW-0675">Receptor</keyword>
<comment type="subcellular location">
    <subcellularLocation>
        <location evidence="1">Cell membrane</location>
        <topology evidence="1">Multi-pass membrane protein</topology>
    </subcellularLocation>
</comment>
<dbReference type="Proteomes" id="UP001283361">
    <property type="component" value="Unassembled WGS sequence"/>
</dbReference>
<evidence type="ECO:0008006" key="11">
    <source>
        <dbReference type="Google" id="ProtNLM"/>
    </source>
</evidence>
<dbReference type="SUPFAM" id="SSF81321">
    <property type="entry name" value="Family A G protein-coupled receptor-like"/>
    <property type="match status" value="1"/>
</dbReference>
<comment type="caution">
    <text evidence="9">The sequence shown here is derived from an EMBL/GenBank/DDBJ whole genome shotgun (WGS) entry which is preliminary data.</text>
</comment>
<keyword evidence="8" id="KW-0812">Transmembrane</keyword>
<keyword evidence="10" id="KW-1185">Reference proteome</keyword>
<evidence type="ECO:0000256" key="7">
    <source>
        <dbReference type="SAM" id="MobiDB-lite"/>
    </source>
</evidence>
<evidence type="ECO:0000313" key="10">
    <source>
        <dbReference type="Proteomes" id="UP001283361"/>
    </source>
</evidence>
<dbReference type="Gene3D" id="1.20.1070.10">
    <property type="entry name" value="Rhodopsin 7-helix transmembrane proteins"/>
    <property type="match status" value="1"/>
</dbReference>
<organism evidence="9 10">
    <name type="scientific">Elysia crispata</name>
    <name type="common">lettuce slug</name>
    <dbReference type="NCBI Taxonomy" id="231223"/>
    <lineage>
        <taxon>Eukaryota</taxon>
        <taxon>Metazoa</taxon>
        <taxon>Spiralia</taxon>
        <taxon>Lophotrochozoa</taxon>
        <taxon>Mollusca</taxon>
        <taxon>Gastropoda</taxon>
        <taxon>Heterobranchia</taxon>
        <taxon>Euthyneura</taxon>
        <taxon>Panpulmonata</taxon>
        <taxon>Sacoglossa</taxon>
        <taxon>Placobranchoidea</taxon>
        <taxon>Plakobranchidae</taxon>
        <taxon>Elysia</taxon>
    </lineage>
</organism>
<keyword evidence="2" id="KW-1003">Cell membrane</keyword>
<feature type="transmembrane region" description="Helical" evidence="8">
    <location>
        <begin position="211"/>
        <end position="237"/>
    </location>
</feature>
<sequence>METSTGPILFVNITEGQTFPQTSLGFLQTAQAVLLRRSLYYIVNPTILSASVVANSINVAMFITMGLSDGMSCLFLALSVSDLLNCSLMLGERISGALQVFGKQEPYVNLLALSFIFSRNANTWHIVSTLLTVFAAINKCACVTFPLTFRFFFTRRRSIFVIVAIKASVVISYSPLFYIDRLGPYFDGRLNRTRIGYQTRSRKLYRETADYYLFAHFTCLQFTALCVTIMCVVVMTFKLKEAARMRQNMKAGRSKESDLGTKKKQCGSSGAAEEKVGVPMEAKGPDNRSEVQEKELLSETGDGAGGGSSAKDQVFSSRELRVLSSVNLTCAIFIGGTAPYVMLTAFALFLPSFDHRGQDRTLYHIVKSSQDICMSCSGAQCSSFYLARLFNIRSRLKSAVDELKISYFPLHSPLLEEVYSMVVVVLVWGKGKIELSLIWACNIRLTQE</sequence>
<dbReference type="GO" id="GO:0005886">
    <property type="term" value="C:plasma membrane"/>
    <property type="evidence" value="ECO:0007669"/>
    <property type="project" value="UniProtKB-SubCell"/>
</dbReference>
<dbReference type="AlphaFoldDB" id="A0AAE1DGJ4"/>
<feature type="transmembrane region" description="Helical" evidence="8">
    <location>
        <begin position="159"/>
        <end position="179"/>
    </location>
</feature>